<keyword evidence="4 5" id="KW-0472">Membrane</keyword>
<keyword evidence="2 5" id="KW-0812">Transmembrane</keyword>
<dbReference type="InterPro" id="IPR002645">
    <property type="entry name" value="STAS_dom"/>
</dbReference>
<dbReference type="NCBIfam" id="TIGR00815">
    <property type="entry name" value="sulP"/>
    <property type="match status" value="1"/>
</dbReference>
<evidence type="ECO:0000313" key="8">
    <source>
        <dbReference type="Proteomes" id="UP001527925"/>
    </source>
</evidence>
<dbReference type="InterPro" id="IPR001902">
    <property type="entry name" value="SLC26A/SulP_fam"/>
</dbReference>
<dbReference type="Pfam" id="PF00916">
    <property type="entry name" value="Sulfate_transp"/>
    <property type="match status" value="1"/>
</dbReference>
<dbReference type="PANTHER" id="PTHR11814">
    <property type="entry name" value="SULFATE TRANSPORTER"/>
    <property type="match status" value="1"/>
</dbReference>
<keyword evidence="3 5" id="KW-1133">Transmembrane helix</keyword>
<dbReference type="Proteomes" id="UP001527925">
    <property type="component" value="Unassembled WGS sequence"/>
</dbReference>
<feature type="transmembrane region" description="Helical" evidence="5">
    <location>
        <begin position="379"/>
        <end position="399"/>
    </location>
</feature>
<evidence type="ECO:0000256" key="5">
    <source>
        <dbReference type="SAM" id="Phobius"/>
    </source>
</evidence>
<evidence type="ECO:0000256" key="3">
    <source>
        <dbReference type="ARBA" id="ARBA00022989"/>
    </source>
</evidence>
<dbReference type="PROSITE" id="PS01130">
    <property type="entry name" value="SLC26A"/>
    <property type="match status" value="1"/>
</dbReference>
<feature type="transmembrane region" description="Helical" evidence="5">
    <location>
        <begin position="171"/>
        <end position="198"/>
    </location>
</feature>
<organism evidence="7 8">
    <name type="scientific">Polyrhizophydium stewartii</name>
    <dbReference type="NCBI Taxonomy" id="2732419"/>
    <lineage>
        <taxon>Eukaryota</taxon>
        <taxon>Fungi</taxon>
        <taxon>Fungi incertae sedis</taxon>
        <taxon>Chytridiomycota</taxon>
        <taxon>Chytridiomycota incertae sedis</taxon>
        <taxon>Chytridiomycetes</taxon>
        <taxon>Rhizophydiales</taxon>
        <taxon>Rhizophydiales incertae sedis</taxon>
        <taxon>Polyrhizophydium</taxon>
    </lineage>
</organism>
<sequence>MSTSGVQSRHAARRYPSQTEQLVKAVKSGARNLPHNAGQYLSSLFPIAKWIGRYNPSWFFGDAIAGATVAILIVPQALAYARLASLPVEYGLYTSFVGTFIYCLFATSKDVTIGATAVLSLVTGQLLSTYNSDKSINPVVFASGVAFLTGVFETIIGLLRLGIVVDFIPVPVIIGFTTGSGITIIVGQVAGLLGITGIDTNEAAYKVFYNTVKNLGNAKIDAAFGVAALVTLLAFKFGTRALSRRGHGWAVWVGYAANAIVLIAIAIASWLYNRGASTPRIRVVGTVPSGLSYLHVPTFPNLSTMLQATVTASVIGILEHIAVTKSFGRVNGYTPDANQEVVALGITNLIGSFFGGFPATGSFSRSAIKSRSGVRTPLAGVYTGVLVLLSIYFLTPLFYHIPSSGLSAVIMNAITDLISPPSLLVQLYRIEILDFVSFAISFVFTIFFSIEIGIYVSVSFAVLVLLVRVARPRYEFLVRSADDGAWISHDEARQLEIETKAPGLPTPVLPTPVNTTADIKLSPPGIYVVRIEESLTYPNSTFLQERVREWVFKHTAFGGKILKPSERLWCDNLEEDALRSQQLRQERSASGADADEDIWFYRETADTSVALPRLRAIVFDLAAVNSIDATGLQALVDLKRDIDRFAGRHVPFYFAHVRTRFARVLTYFAELLPATNEELAPVSSVTNESGSARTIVRTDVETGSASVSRQSLVEDVRARERNPTRFFRTIDSAILAALAETQGDSDGESGASSIAKV</sequence>
<evidence type="ECO:0000256" key="4">
    <source>
        <dbReference type="ARBA" id="ARBA00023136"/>
    </source>
</evidence>
<feature type="transmembrane region" description="Helical" evidence="5">
    <location>
        <begin position="341"/>
        <end position="359"/>
    </location>
</feature>
<feature type="transmembrane region" description="Helical" evidence="5">
    <location>
        <begin position="454"/>
        <end position="470"/>
    </location>
</feature>
<feature type="transmembrane region" description="Helical" evidence="5">
    <location>
        <begin position="405"/>
        <end position="425"/>
    </location>
</feature>
<feature type="transmembrane region" description="Helical" evidence="5">
    <location>
        <begin position="218"/>
        <end position="237"/>
    </location>
</feature>
<feature type="transmembrane region" description="Helical" evidence="5">
    <location>
        <begin position="249"/>
        <end position="272"/>
    </location>
</feature>
<feature type="domain" description="STAS" evidence="6">
    <location>
        <begin position="524"/>
        <end position="665"/>
    </location>
</feature>
<keyword evidence="8" id="KW-1185">Reference proteome</keyword>
<comment type="caution">
    <text evidence="7">The sequence shown here is derived from an EMBL/GenBank/DDBJ whole genome shotgun (WGS) entry which is preliminary data.</text>
</comment>
<dbReference type="InterPro" id="IPR018045">
    <property type="entry name" value="S04_transporter_CS"/>
</dbReference>
<evidence type="ECO:0000259" key="6">
    <source>
        <dbReference type="PROSITE" id="PS50801"/>
    </source>
</evidence>
<dbReference type="PROSITE" id="PS50801">
    <property type="entry name" value="STAS"/>
    <property type="match status" value="1"/>
</dbReference>
<reference evidence="7 8" key="1">
    <citation type="submission" date="2023-09" db="EMBL/GenBank/DDBJ databases">
        <title>Pangenome analysis of Batrachochytrium dendrobatidis and related Chytrids.</title>
        <authorList>
            <person name="Yacoub M.N."/>
            <person name="Stajich J.E."/>
            <person name="James T.Y."/>
        </authorList>
    </citation>
    <scope>NUCLEOTIDE SEQUENCE [LARGE SCALE GENOMIC DNA]</scope>
    <source>
        <strain evidence="7 8">JEL0888</strain>
    </source>
</reference>
<evidence type="ECO:0000256" key="2">
    <source>
        <dbReference type="ARBA" id="ARBA00022692"/>
    </source>
</evidence>
<dbReference type="SUPFAM" id="SSF52091">
    <property type="entry name" value="SpoIIaa-like"/>
    <property type="match status" value="1"/>
</dbReference>
<dbReference type="InterPro" id="IPR011547">
    <property type="entry name" value="SLC26A/SulP_dom"/>
</dbReference>
<dbReference type="CDD" id="cd07042">
    <property type="entry name" value="STAS_SulP_like_sulfate_transporter"/>
    <property type="match status" value="1"/>
</dbReference>
<dbReference type="InterPro" id="IPR036513">
    <property type="entry name" value="STAS_dom_sf"/>
</dbReference>
<dbReference type="Pfam" id="PF01740">
    <property type="entry name" value="STAS"/>
    <property type="match status" value="1"/>
</dbReference>
<evidence type="ECO:0000256" key="1">
    <source>
        <dbReference type="ARBA" id="ARBA00004141"/>
    </source>
</evidence>
<proteinExistence type="predicted"/>
<feature type="transmembrane region" description="Helical" evidence="5">
    <location>
        <begin position="58"/>
        <end position="78"/>
    </location>
</feature>
<accession>A0ABR4NHG8</accession>
<gene>
    <name evidence="7" type="primary">SUL2</name>
    <name evidence="7" type="ORF">HK105_201733</name>
</gene>
<name>A0ABR4NHG8_9FUNG</name>
<evidence type="ECO:0000313" key="7">
    <source>
        <dbReference type="EMBL" id="KAL2918899.1"/>
    </source>
</evidence>
<comment type="subcellular location">
    <subcellularLocation>
        <location evidence="1">Membrane</location>
        <topology evidence="1">Multi-pass membrane protein</topology>
    </subcellularLocation>
</comment>
<feature type="transmembrane region" description="Helical" evidence="5">
    <location>
        <begin position="136"/>
        <end position="159"/>
    </location>
</feature>
<dbReference type="EMBL" id="JADGIZ020000005">
    <property type="protein sequence ID" value="KAL2918899.1"/>
    <property type="molecule type" value="Genomic_DNA"/>
</dbReference>
<protein>
    <submittedName>
        <fullName evidence="7">Sulfate permease 2</fullName>
    </submittedName>
</protein>
<dbReference type="Gene3D" id="3.30.750.24">
    <property type="entry name" value="STAS domain"/>
    <property type="match status" value="1"/>
</dbReference>